<dbReference type="GO" id="GO:0016791">
    <property type="term" value="F:phosphatase activity"/>
    <property type="evidence" value="ECO:0007669"/>
    <property type="project" value="TreeGrafter"/>
</dbReference>
<feature type="binding site" evidence="2">
    <location>
        <begin position="84"/>
        <end position="87"/>
    </location>
    <ligand>
        <name>substrate</name>
    </ligand>
</feature>
<dbReference type="InterPro" id="IPR029033">
    <property type="entry name" value="His_PPase_superfam"/>
</dbReference>
<dbReference type="PANTHER" id="PTHR48100">
    <property type="entry name" value="BROAD-SPECIFICITY PHOSPHATASE YOR283W-RELATED"/>
    <property type="match status" value="1"/>
</dbReference>
<evidence type="ECO:0000313" key="4">
    <source>
        <dbReference type="Proteomes" id="UP000190188"/>
    </source>
</evidence>
<dbReference type="Pfam" id="PF00300">
    <property type="entry name" value="His_Phos_1"/>
    <property type="match status" value="1"/>
</dbReference>
<dbReference type="RefSeq" id="WP_078497197.1">
    <property type="nucleotide sequence ID" value="NZ_MSZX01000001.1"/>
</dbReference>
<organism evidence="3 4">
    <name type="scientific">Paenibacillus selenitireducens</name>
    <dbReference type="NCBI Taxonomy" id="1324314"/>
    <lineage>
        <taxon>Bacteria</taxon>
        <taxon>Bacillati</taxon>
        <taxon>Bacillota</taxon>
        <taxon>Bacilli</taxon>
        <taxon>Bacillales</taxon>
        <taxon>Paenibacillaceae</taxon>
        <taxon>Paenibacillus</taxon>
    </lineage>
</organism>
<gene>
    <name evidence="3" type="ORF">BVG16_03885</name>
</gene>
<evidence type="ECO:0000256" key="2">
    <source>
        <dbReference type="PIRSR" id="PIRSR613078-2"/>
    </source>
</evidence>
<dbReference type="AlphaFoldDB" id="A0A1T2XNQ4"/>
<comment type="caution">
    <text evidence="3">The sequence shown here is derived from an EMBL/GenBank/DDBJ whole genome shotgun (WGS) entry which is preliminary data.</text>
</comment>
<dbReference type="GO" id="GO:0005737">
    <property type="term" value="C:cytoplasm"/>
    <property type="evidence" value="ECO:0007669"/>
    <property type="project" value="TreeGrafter"/>
</dbReference>
<dbReference type="EMBL" id="MSZX01000001">
    <property type="protein sequence ID" value="OPA81458.1"/>
    <property type="molecule type" value="Genomic_DNA"/>
</dbReference>
<accession>A0A1T2XNQ4</accession>
<feature type="active site" description="Proton donor/acceptor" evidence="1">
    <location>
        <position position="84"/>
    </location>
</feature>
<reference evidence="3 4" key="1">
    <citation type="submission" date="2017-01" db="EMBL/GenBank/DDBJ databases">
        <title>Genome analysis of Paenibacillus selenitrireducens ES3-24.</title>
        <authorList>
            <person name="Xu D."/>
            <person name="Yao R."/>
            <person name="Zheng S."/>
        </authorList>
    </citation>
    <scope>NUCLEOTIDE SEQUENCE [LARGE SCALE GENOMIC DNA]</scope>
    <source>
        <strain evidence="3 4">ES3-24</strain>
    </source>
</reference>
<keyword evidence="4" id="KW-1185">Reference proteome</keyword>
<evidence type="ECO:0000313" key="3">
    <source>
        <dbReference type="EMBL" id="OPA81458.1"/>
    </source>
</evidence>
<dbReference type="SUPFAM" id="SSF53254">
    <property type="entry name" value="Phosphoglycerate mutase-like"/>
    <property type="match status" value="1"/>
</dbReference>
<proteinExistence type="predicted"/>
<dbReference type="OrthoDB" id="9782128at2"/>
<name>A0A1T2XNQ4_9BACL</name>
<dbReference type="InterPro" id="IPR013078">
    <property type="entry name" value="His_Pase_superF_clade-1"/>
</dbReference>
<protein>
    <submittedName>
        <fullName evidence="3">Histidine phosphatase family protein</fullName>
    </submittedName>
</protein>
<dbReference type="STRING" id="1324314.BVG16_03885"/>
<dbReference type="InterPro" id="IPR001345">
    <property type="entry name" value="PG/BPGM_mutase_AS"/>
</dbReference>
<feature type="binding site" evidence="2">
    <location>
        <begin position="7"/>
        <end position="14"/>
    </location>
    <ligand>
        <name>substrate</name>
    </ligand>
</feature>
<dbReference type="SMART" id="SM00855">
    <property type="entry name" value="PGAM"/>
    <property type="match status" value="1"/>
</dbReference>
<dbReference type="Gene3D" id="3.40.50.1240">
    <property type="entry name" value="Phosphoglycerate mutase-like"/>
    <property type="match status" value="1"/>
</dbReference>
<dbReference type="CDD" id="cd07067">
    <property type="entry name" value="HP_PGM_like"/>
    <property type="match status" value="1"/>
</dbReference>
<dbReference type="Proteomes" id="UP000190188">
    <property type="component" value="Unassembled WGS sequence"/>
</dbReference>
<feature type="binding site" evidence="2">
    <location>
        <position position="59"/>
    </location>
    <ligand>
        <name>substrate</name>
    </ligand>
</feature>
<dbReference type="PANTHER" id="PTHR48100:SF59">
    <property type="entry name" value="ADENOSYLCOBALAMIN_ALPHA-RIBAZOLE PHOSPHATASE"/>
    <property type="match status" value="1"/>
</dbReference>
<dbReference type="PROSITE" id="PS00175">
    <property type="entry name" value="PG_MUTASE"/>
    <property type="match status" value="1"/>
</dbReference>
<evidence type="ECO:0000256" key="1">
    <source>
        <dbReference type="PIRSR" id="PIRSR613078-1"/>
    </source>
</evidence>
<dbReference type="InterPro" id="IPR050275">
    <property type="entry name" value="PGM_Phosphatase"/>
</dbReference>
<sequence>MLIGLIRHGQTEWNRMGKIQGQTDIPLNEAGRSQAKLLADRLVDDSFKWDYAISSGLQRAEETAQIIANALHIPLLSPDPRLIERSYGQVEGTTQEERLERWGEHWKERDLGQETNDIVRKRAMSFLEDMSDKYPNSNLLVISHGSFLAQLYLALYQERYQEGIANLSFTVLEKKDLQWSPILYNCTRHLEGTNV</sequence>
<feature type="active site" description="Tele-phosphohistidine intermediate" evidence="1">
    <location>
        <position position="8"/>
    </location>
</feature>